<evidence type="ECO:0000256" key="13">
    <source>
        <dbReference type="SAM" id="Phobius"/>
    </source>
</evidence>
<reference evidence="15 16" key="1">
    <citation type="journal article" date="2003" name="PLoS Biol.">
        <title>The genome sequence of Caenorhabditis briggsae: a platform for comparative genomics.</title>
        <authorList>
            <person name="Stein L.D."/>
            <person name="Bao Z."/>
            <person name="Blasiar D."/>
            <person name="Blumenthal T."/>
            <person name="Brent M.R."/>
            <person name="Chen N."/>
            <person name="Chinwalla A."/>
            <person name="Clarke L."/>
            <person name="Clee C."/>
            <person name="Coghlan A."/>
            <person name="Coulson A."/>
            <person name="D'Eustachio P."/>
            <person name="Fitch D.H."/>
            <person name="Fulton L.A."/>
            <person name="Fulton R.E."/>
            <person name="Griffiths-Jones S."/>
            <person name="Harris T.W."/>
            <person name="Hillier L.W."/>
            <person name="Kamath R."/>
            <person name="Kuwabara P.E."/>
            <person name="Mardis E.R."/>
            <person name="Marra M.A."/>
            <person name="Miner T.L."/>
            <person name="Minx P."/>
            <person name="Mullikin J.C."/>
            <person name="Plumb R.W."/>
            <person name="Rogers J."/>
            <person name="Schein J.E."/>
            <person name="Sohrmann M."/>
            <person name="Spieth J."/>
            <person name="Stajich J.E."/>
            <person name="Wei C."/>
            <person name="Willey D."/>
            <person name="Wilson R.K."/>
            <person name="Durbin R."/>
            <person name="Waterston R.H."/>
        </authorList>
    </citation>
    <scope>NUCLEOTIDE SEQUENCE [LARGE SCALE GENOMIC DNA]</scope>
    <source>
        <strain evidence="15 16">AF16</strain>
    </source>
</reference>
<dbReference type="STRING" id="6238.A8WZU9"/>
<dbReference type="CTD" id="8575554"/>
<feature type="region of interest" description="Disordered" evidence="12">
    <location>
        <begin position="531"/>
        <end position="557"/>
    </location>
</feature>
<keyword evidence="13" id="KW-0812">Transmembrane</keyword>
<dbReference type="InterPro" id="IPR019103">
    <property type="entry name" value="Peptidase_aspartic_DDI1-type"/>
</dbReference>
<evidence type="ECO:0000256" key="11">
    <source>
        <dbReference type="ARBA" id="ARBA00023136"/>
    </source>
</evidence>
<keyword evidence="7" id="KW-0328">Glycosyltransferase</keyword>
<reference evidence="15 16" key="2">
    <citation type="journal article" date="2011" name="PLoS Genet.">
        <title>Caenorhabditis briggsae recombinant inbred line genotypes reveal inter-strain incompatibility and the evolution of recombination.</title>
        <authorList>
            <person name="Ross J.A."/>
            <person name="Koboldt D.C."/>
            <person name="Staisch J.E."/>
            <person name="Chamberlin H.M."/>
            <person name="Gupta B.P."/>
            <person name="Miller R.D."/>
            <person name="Baird S.E."/>
            <person name="Haag E.S."/>
        </authorList>
    </citation>
    <scope>NUCLEOTIDE SEQUENCE [LARGE SCALE GENOMIC DNA]</scope>
    <source>
        <strain evidence="15 16">AF16</strain>
    </source>
</reference>
<keyword evidence="9" id="KW-0064">Aspartyl protease</keyword>
<accession>A8WZU9</accession>
<dbReference type="GeneID" id="8575554"/>
<dbReference type="CDD" id="cd05479">
    <property type="entry name" value="RP_DDI"/>
    <property type="match status" value="1"/>
</dbReference>
<keyword evidence="5" id="KW-0963">Cytoplasm</keyword>
<keyword evidence="6" id="KW-0645">Protease</keyword>
<evidence type="ECO:0000256" key="9">
    <source>
        <dbReference type="ARBA" id="ARBA00022750"/>
    </source>
</evidence>
<evidence type="ECO:0000256" key="12">
    <source>
        <dbReference type="SAM" id="MobiDB-lite"/>
    </source>
</evidence>
<evidence type="ECO:0000256" key="10">
    <source>
        <dbReference type="ARBA" id="ARBA00022801"/>
    </source>
</evidence>
<evidence type="ECO:0000256" key="2">
    <source>
        <dbReference type="ARBA" id="ARBA00004496"/>
    </source>
</evidence>
<evidence type="ECO:0000256" key="5">
    <source>
        <dbReference type="ARBA" id="ARBA00022490"/>
    </source>
</evidence>
<dbReference type="RefSeq" id="XP_045092938.1">
    <property type="nucleotide sequence ID" value="XM_045235410.1"/>
</dbReference>
<comment type="subcellular location">
    <subcellularLocation>
        <location evidence="2">Cytoplasm</location>
    </subcellularLocation>
    <subcellularLocation>
        <location evidence="1">Membrane</location>
        <topology evidence="1">Single-pass membrane protein</topology>
    </subcellularLocation>
</comment>
<evidence type="ECO:0000256" key="7">
    <source>
        <dbReference type="ARBA" id="ARBA00022676"/>
    </source>
</evidence>
<name>A8WZU9_CAEBR</name>
<keyword evidence="8" id="KW-0808">Transferase</keyword>
<keyword evidence="13" id="KW-1133">Transmembrane helix</keyword>
<feature type="compositionally biased region" description="Polar residues" evidence="12">
    <location>
        <begin position="531"/>
        <end position="549"/>
    </location>
</feature>
<feature type="domain" description="Aspartic peptidase DDI1-type" evidence="14">
    <location>
        <begin position="664"/>
        <end position="773"/>
    </location>
</feature>
<evidence type="ECO:0000313" key="16">
    <source>
        <dbReference type="Proteomes" id="UP000008549"/>
    </source>
</evidence>
<dbReference type="eggNOG" id="KOG0012">
    <property type="taxonomic scope" value="Eukaryota"/>
</dbReference>
<organism evidence="15 16">
    <name type="scientific">Caenorhabditis briggsae</name>
    <dbReference type="NCBI Taxonomy" id="6238"/>
    <lineage>
        <taxon>Eukaryota</taxon>
        <taxon>Metazoa</taxon>
        <taxon>Ecdysozoa</taxon>
        <taxon>Nematoda</taxon>
        <taxon>Chromadorea</taxon>
        <taxon>Rhabditida</taxon>
        <taxon>Rhabditina</taxon>
        <taxon>Rhabditomorpha</taxon>
        <taxon>Rhabditoidea</taxon>
        <taxon>Rhabditidae</taxon>
        <taxon>Peloderinae</taxon>
        <taxon>Caenorhabditis</taxon>
    </lineage>
</organism>
<dbReference type="InterPro" id="IPR008166">
    <property type="entry name" value="Glyco_transf_92"/>
</dbReference>
<dbReference type="PANTHER" id="PTHR12917">
    <property type="entry name" value="ASPARTYL PROTEASE DDI-RELATED"/>
    <property type="match status" value="1"/>
</dbReference>
<evidence type="ECO:0000313" key="15">
    <source>
        <dbReference type="EMBL" id="CAP25909.1"/>
    </source>
</evidence>
<dbReference type="GO" id="GO:0006508">
    <property type="term" value="P:proteolysis"/>
    <property type="evidence" value="ECO:0007669"/>
    <property type="project" value="UniProtKB-KW"/>
</dbReference>
<dbReference type="PANTHER" id="PTHR12917:SF1">
    <property type="entry name" value="AT13091P"/>
    <property type="match status" value="1"/>
</dbReference>
<comment type="similarity">
    <text evidence="4">Belongs to the DDI1 family.</text>
</comment>
<proteinExistence type="inferred from homology"/>
<dbReference type="SUPFAM" id="SSF50630">
    <property type="entry name" value="Acid proteases"/>
    <property type="match status" value="1"/>
</dbReference>
<evidence type="ECO:0000256" key="6">
    <source>
        <dbReference type="ARBA" id="ARBA00022670"/>
    </source>
</evidence>
<dbReference type="GO" id="GO:0004190">
    <property type="term" value="F:aspartic-type endopeptidase activity"/>
    <property type="evidence" value="ECO:0007669"/>
    <property type="project" value="UniProtKB-KW"/>
</dbReference>
<dbReference type="eggNOG" id="KOG4735">
    <property type="taxonomic scope" value="Eukaryota"/>
</dbReference>
<dbReference type="MEROPS" id="A28.A02"/>
<dbReference type="KEGG" id="cbr:CBG_05428"/>
<dbReference type="CAZy" id="GT92">
    <property type="family name" value="Glycosyltransferase Family 92"/>
</dbReference>
<dbReference type="Pfam" id="PF09668">
    <property type="entry name" value="Asp_protease"/>
    <property type="match status" value="1"/>
</dbReference>
<feature type="transmembrane region" description="Helical" evidence="13">
    <location>
        <begin position="7"/>
        <end position="26"/>
    </location>
</feature>
<comment type="similarity">
    <text evidence="3">Belongs to the glycosyltransferase 92 family.</text>
</comment>
<dbReference type="InterPro" id="IPR021109">
    <property type="entry name" value="Peptidase_aspartic_dom_sf"/>
</dbReference>
<sequence length="819" mass="93500">MRIRIKFLTFLIGFLVFLPFFCFYIGNFLSINEEDYLDEEYEVLKSVELISVEQTTKSKLKPKPDNIISKSVLIGYSNADNLTIFSSFTGPKGTTVILSSYGYLNRRVYCRLFDANKKEIYQKAVSVFPEFTIKCSEDASLRPAYVAVTINKKDIPRNMKRMLSQETKTTTSQKKSELTVCLAPLFGESPKVLMLIEFIEYYKLQGADNFLIYSFQSTQETEHLLNFYRNSSSSTNMEIIRIGNETKCLNRHRCRHEMQLQDCVFRNQYKAEWVVTVDLDERIMPIDEDSTLLSLTRKRRNSKISELRFRCQWTLRYSDVSPGPPQIKNLPMIVWHNTSHVAPQNHTTKSIIRPENVDSMGVHGVQKFSDPKFIVELIEPKIAVVRHYRYVEGWSFFLKEAESFGEFFKFDLSPSLSSRIVKQMSFQVSVAVNDAPLQKITVTPSTTIGDLHSDAILVWKDMAIVYDVTEGNGNGPATTLEQLGVNSLSMIYVYTTSFPCPSGDIRSIVPAQVRLITQFASAASNLFNQAKTTAPSSSSNQNARTSQQADDGDDGSIKTMFSRKVLEKPSMLKALTENMFFRLKNEAHKLAFQLPDLVERFTQNKDQTYKEFEAFFRSYIEEEVHKEEIIQNNPNSAEAKMFLEARRNKELINEQYVHSMTHHPEDMIAVTMLYINLTINGVPVKAFIDSGAQKSIMSMACAERCNLNGLIDRRFQSMARGVGGLEKIEGKIHLCDVKVEDAHFSCPFEVMNRREMDLLIGLNVLRKHGCCINFKTSRLEFGNGTSTPFLQSHEIDSHLKEIMALPEEEMHIDEAGPSS</sequence>
<dbReference type="GO" id="GO:0005737">
    <property type="term" value="C:cytoplasm"/>
    <property type="evidence" value="ECO:0007669"/>
    <property type="project" value="UniProtKB-SubCell"/>
</dbReference>
<dbReference type="FunFam" id="2.40.70.10:FF:000072">
    <property type="entry name" value="DNA damage-inducible protein"/>
    <property type="match status" value="1"/>
</dbReference>
<dbReference type="Pfam" id="PF01697">
    <property type="entry name" value="Glyco_transf_92"/>
    <property type="match status" value="1"/>
</dbReference>
<protein>
    <submittedName>
        <fullName evidence="15">Protein CBG05428</fullName>
    </submittedName>
</protein>
<dbReference type="FunCoup" id="A8WZU9">
    <property type="interactions" value="8"/>
</dbReference>
<dbReference type="AlphaFoldDB" id="A8WZU9"/>
<gene>
    <name evidence="15 17" type="ORF">CBG05428</name>
    <name evidence="15" type="ORF">CBG_05428</name>
</gene>
<evidence type="ECO:0000256" key="4">
    <source>
        <dbReference type="ARBA" id="ARBA00009136"/>
    </source>
</evidence>
<evidence type="ECO:0000313" key="17">
    <source>
        <dbReference type="WormBase" id="CBG05428"/>
    </source>
</evidence>
<dbReference type="InParanoid" id="A8WZU9"/>
<dbReference type="Proteomes" id="UP000008549">
    <property type="component" value="Unassembled WGS sequence"/>
</dbReference>
<evidence type="ECO:0000259" key="14">
    <source>
        <dbReference type="Pfam" id="PF09668"/>
    </source>
</evidence>
<evidence type="ECO:0000256" key="8">
    <source>
        <dbReference type="ARBA" id="ARBA00022679"/>
    </source>
</evidence>
<dbReference type="Gene3D" id="2.40.70.10">
    <property type="entry name" value="Acid Proteases"/>
    <property type="match status" value="1"/>
</dbReference>
<dbReference type="WormBase" id="CBG05428">
    <property type="protein sequence ID" value="CBP42930"/>
    <property type="gene ID" value="WBGene00027879"/>
</dbReference>
<dbReference type="EMBL" id="HE601369">
    <property type="protein sequence ID" value="CAP25909.1"/>
    <property type="molecule type" value="Genomic_DNA"/>
</dbReference>
<evidence type="ECO:0000256" key="1">
    <source>
        <dbReference type="ARBA" id="ARBA00004167"/>
    </source>
</evidence>
<dbReference type="GO" id="GO:0016757">
    <property type="term" value="F:glycosyltransferase activity"/>
    <property type="evidence" value="ECO:0007669"/>
    <property type="project" value="UniProtKB-KW"/>
</dbReference>
<dbReference type="HOGENOM" id="CLU_345213_0_0_1"/>
<evidence type="ECO:0000256" key="3">
    <source>
        <dbReference type="ARBA" id="ARBA00007647"/>
    </source>
</evidence>
<dbReference type="GO" id="GO:0016020">
    <property type="term" value="C:membrane"/>
    <property type="evidence" value="ECO:0007669"/>
    <property type="project" value="UniProtKB-SubCell"/>
</dbReference>
<keyword evidence="16" id="KW-1185">Reference proteome</keyword>
<keyword evidence="10" id="KW-0378">Hydrolase</keyword>
<keyword evidence="11 13" id="KW-0472">Membrane</keyword>